<dbReference type="PANTHER" id="PTHR23084">
    <property type="entry name" value="PHOSPHATIDYLINOSITOL-4-PHOSPHATE 5-KINASE RELATED"/>
    <property type="match status" value="1"/>
</dbReference>
<accession>A0A7S3HAT7</accession>
<dbReference type="EMBL" id="HBIC01036683">
    <property type="protein sequence ID" value="CAE0289879.1"/>
    <property type="molecule type" value="Transcribed_RNA"/>
</dbReference>
<gene>
    <name evidence="2" type="ORF">SELO1098_LOCUS18724</name>
</gene>
<dbReference type="Pfam" id="PF02493">
    <property type="entry name" value="MORN"/>
    <property type="match status" value="7"/>
</dbReference>
<protein>
    <submittedName>
        <fullName evidence="2">Uncharacterized protein</fullName>
    </submittedName>
</protein>
<name>A0A7S3HAT7_9STRA</name>
<dbReference type="SUPFAM" id="SSF82185">
    <property type="entry name" value="Histone H3 K4-specific methyltransferase SET7/9 N-terminal domain"/>
    <property type="match status" value="2"/>
</dbReference>
<proteinExistence type="predicted"/>
<dbReference type="Gene3D" id="2.20.110.10">
    <property type="entry name" value="Histone H3 K4-specific methyltransferase SET7/9 N-terminal domain"/>
    <property type="match status" value="3"/>
</dbReference>
<dbReference type="AlphaFoldDB" id="A0A7S3HAT7"/>
<organism evidence="2">
    <name type="scientific">Spumella elongata</name>
    <dbReference type="NCBI Taxonomy" id="89044"/>
    <lineage>
        <taxon>Eukaryota</taxon>
        <taxon>Sar</taxon>
        <taxon>Stramenopiles</taxon>
        <taxon>Ochrophyta</taxon>
        <taxon>Chrysophyceae</taxon>
        <taxon>Chromulinales</taxon>
        <taxon>Chromulinaceae</taxon>
        <taxon>Spumella</taxon>
    </lineage>
</organism>
<sequence>MNAIRCLNRGKIATVIYKKLLDRCILRRGLKTVHHFNTSRELTRLVVPKVSVRAVIRCMSGTSDGSSNPPVPTPVVPERTATVKGFTFSDGSVYVGEVVNNMRHGKGKMVWAASGLNYEGDWENDKPHGTGEIDDPGAHKSFYRGEMRFGKKHGQGEYWDNECHYTGGWAEGMYDGFGAVTMTKSNAKYEGESKAFKMHGEGKYTYENGDVYEGAFENDQKHGHGRFTTHNGAVYEGDYQYDKQRGKGRVTFPGGS</sequence>
<keyword evidence="1" id="KW-0677">Repeat</keyword>
<evidence type="ECO:0000256" key="1">
    <source>
        <dbReference type="ARBA" id="ARBA00022737"/>
    </source>
</evidence>
<reference evidence="2" key="1">
    <citation type="submission" date="2021-01" db="EMBL/GenBank/DDBJ databases">
        <authorList>
            <person name="Corre E."/>
            <person name="Pelletier E."/>
            <person name="Niang G."/>
            <person name="Scheremetjew M."/>
            <person name="Finn R."/>
            <person name="Kale V."/>
            <person name="Holt S."/>
            <person name="Cochrane G."/>
            <person name="Meng A."/>
            <person name="Brown T."/>
            <person name="Cohen L."/>
        </authorList>
    </citation>
    <scope>NUCLEOTIDE SEQUENCE</scope>
    <source>
        <strain evidence="2">CCAP 955/1</strain>
    </source>
</reference>
<dbReference type="SMART" id="SM00698">
    <property type="entry name" value="MORN"/>
    <property type="match status" value="7"/>
</dbReference>
<dbReference type="PANTHER" id="PTHR23084:SF179">
    <property type="entry name" value="OS10G0565000 PROTEIN"/>
    <property type="match status" value="1"/>
</dbReference>
<evidence type="ECO:0000313" key="2">
    <source>
        <dbReference type="EMBL" id="CAE0289879.1"/>
    </source>
</evidence>
<dbReference type="FunFam" id="2.20.110.10:FF:000002">
    <property type="entry name" value="Phosphatidylinositol 4-phosphate 5-kinase 8"/>
    <property type="match status" value="1"/>
</dbReference>
<dbReference type="InterPro" id="IPR003409">
    <property type="entry name" value="MORN"/>
</dbReference>